<accession>A0A250IM73</accession>
<sequence length="482" mass="51984">MQELAFLPTHQMAQRVLSREVSSVELLDAHLGQVARNNVRLNALVTLDEGRARARAREADAALARGEVWGPLHGVPLTIKDAFETTGLRTTSGFDRLARHMPERDATVVARLKAAGAVIVGKTNMPRLALDTQTHNTVFGRTNNPWDVERTCGGSSGGGAVAVAAGMSSLEVGSDIGGSIRIPSHFCGVFGLKPTDGRIPLSGHIPGMPGSPRGVRHQGVAGPLARTVEDLRLALRLLSGPDGQDTEMPPIPFQDVPRRELKRYRFLWTDDFGGMPVSAETRSALAGLARTLEDAGCVVERGTPELDFEQVWLTWGQLLGAEVGSEMPAAARLMTALHFRSMRGDSSINRGIMRGLWGRMSDYTQALSMRDQLMAKVESFLSGWDAWLCPVTMSPAFTHRPSGDWLEVDARRVQYMEGTAGLPILFNVTGHPAVAMPLPRASSGCLPLGVQVVGRRWGDEALLSVAEALTDVTGPFQRPPGV</sequence>
<dbReference type="InterPro" id="IPR052739">
    <property type="entry name" value="FAAH2"/>
</dbReference>
<dbReference type="AlphaFoldDB" id="A0A250IM73"/>
<keyword evidence="2" id="KW-0808">Transferase</keyword>
<dbReference type="Proteomes" id="UP000217289">
    <property type="component" value="Chromosome"/>
</dbReference>
<evidence type="ECO:0000313" key="3">
    <source>
        <dbReference type="Proteomes" id="UP000217289"/>
    </source>
</evidence>
<dbReference type="EMBL" id="CP022163">
    <property type="protein sequence ID" value="ATB32849.1"/>
    <property type="molecule type" value="Genomic_DNA"/>
</dbReference>
<organism evidence="2 3">
    <name type="scientific">Melittangium boletus DSM 14713</name>
    <dbReference type="NCBI Taxonomy" id="1294270"/>
    <lineage>
        <taxon>Bacteria</taxon>
        <taxon>Pseudomonadati</taxon>
        <taxon>Myxococcota</taxon>
        <taxon>Myxococcia</taxon>
        <taxon>Myxococcales</taxon>
        <taxon>Cystobacterineae</taxon>
        <taxon>Archangiaceae</taxon>
        <taxon>Melittangium</taxon>
    </lineage>
</organism>
<keyword evidence="3" id="KW-1185">Reference proteome</keyword>
<dbReference type="KEGG" id="mbd:MEBOL_006338"/>
<dbReference type="PANTHER" id="PTHR43372">
    <property type="entry name" value="FATTY-ACID AMIDE HYDROLASE"/>
    <property type="match status" value="1"/>
</dbReference>
<dbReference type="Gene3D" id="3.90.1300.10">
    <property type="entry name" value="Amidase signature (AS) domain"/>
    <property type="match status" value="1"/>
</dbReference>
<reference evidence="2 3" key="1">
    <citation type="submission" date="2017-06" db="EMBL/GenBank/DDBJ databases">
        <authorList>
            <person name="Kim H.J."/>
            <person name="Triplett B.A."/>
        </authorList>
    </citation>
    <scope>NUCLEOTIDE SEQUENCE [LARGE SCALE GENOMIC DNA]</scope>
    <source>
        <strain evidence="2 3">DSM 14713</strain>
    </source>
</reference>
<name>A0A250IM73_9BACT</name>
<dbReference type="SUPFAM" id="SSF75304">
    <property type="entry name" value="Amidase signature (AS) enzymes"/>
    <property type="match status" value="1"/>
</dbReference>
<feature type="domain" description="Amidase" evidence="1">
    <location>
        <begin position="25"/>
        <end position="463"/>
    </location>
</feature>
<protein>
    <submittedName>
        <fullName evidence="2">Aspartyl-tRNA(Asn) amidotransferase subunit A</fullName>
    </submittedName>
</protein>
<evidence type="ECO:0000259" key="1">
    <source>
        <dbReference type="Pfam" id="PF01425"/>
    </source>
</evidence>
<dbReference type="PANTHER" id="PTHR43372:SF4">
    <property type="entry name" value="FATTY-ACID AMIDE HYDROLASE 2"/>
    <property type="match status" value="1"/>
</dbReference>
<dbReference type="Pfam" id="PF01425">
    <property type="entry name" value="Amidase"/>
    <property type="match status" value="1"/>
</dbReference>
<dbReference type="GO" id="GO:0012505">
    <property type="term" value="C:endomembrane system"/>
    <property type="evidence" value="ECO:0007669"/>
    <property type="project" value="TreeGrafter"/>
</dbReference>
<dbReference type="InterPro" id="IPR023631">
    <property type="entry name" value="Amidase_dom"/>
</dbReference>
<dbReference type="RefSeq" id="WP_218920832.1">
    <property type="nucleotide sequence ID" value="NZ_CP022163.1"/>
</dbReference>
<proteinExistence type="predicted"/>
<gene>
    <name evidence="2" type="ORF">MEBOL_006338</name>
</gene>
<dbReference type="InterPro" id="IPR036928">
    <property type="entry name" value="AS_sf"/>
</dbReference>
<evidence type="ECO:0000313" key="2">
    <source>
        <dbReference type="EMBL" id="ATB32849.1"/>
    </source>
</evidence>
<dbReference type="GO" id="GO:0016740">
    <property type="term" value="F:transferase activity"/>
    <property type="evidence" value="ECO:0007669"/>
    <property type="project" value="UniProtKB-KW"/>
</dbReference>